<dbReference type="EMBL" id="CAJNBJ010000001">
    <property type="protein sequence ID" value="CAE6709352.1"/>
    <property type="molecule type" value="Genomic_DNA"/>
</dbReference>
<dbReference type="PROSITE" id="PS00630">
    <property type="entry name" value="IMP_2"/>
    <property type="match status" value="1"/>
</dbReference>
<dbReference type="Pfam" id="PF00459">
    <property type="entry name" value="Inositol_P"/>
    <property type="match status" value="1"/>
</dbReference>
<keyword evidence="6 7" id="KW-0460">Magnesium</keyword>
<name>A0ABN7KW16_9BACT</name>
<accession>A0ABN7KW16</accession>
<evidence type="ECO:0000256" key="6">
    <source>
        <dbReference type="ARBA" id="ARBA00022842"/>
    </source>
</evidence>
<dbReference type="EC" id="3.1.3.25" evidence="7"/>
<comment type="cofactor">
    <cofactor evidence="2 7">
        <name>Mg(2+)</name>
        <dbReference type="ChEBI" id="CHEBI:18420"/>
    </cofactor>
</comment>
<dbReference type="SUPFAM" id="SSF56655">
    <property type="entry name" value="Carbohydrate phosphatase"/>
    <property type="match status" value="1"/>
</dbReference>
<dbReference type="InterPro" id="IPR020583">
    <property type="entry name" value="Inositol_monoP_metal-BS"/>
</dbReference>
<dbReference type="Gene3D" id="3.40.190.80">
    <property type="match status" value="1"/>
</dbReference>
<evidence type="ECO:0000256" key="5">
    <source>
        <dbReference type="ARBA" id="ARBA00022801"/>
    </source>
</evidence>
<dbReference type="Gene3D" id="3.30.540.10">
    <property type="entry name" value="Fructose-1,6-Bisphosphatase, subunit A, domain 1"/>
    <property type="match status" value="1"/>
</dbReference>
<evidence type="ECO:0000256" key="1">
    <source>
        <dbReference type="ARBA" id="ARBA00001033"/>
    </source>
</evidence>
<dbReference type="PRINTS" id="PR01959">
    <property type="entry name" value="SBIMPHPHTASE"/>
</dbReference>
<gene>
    <name evidence="8" type="primary">suhB</name>
    <name evidence="8" type="ORF">NSPZN2_11137</name>
</gene>
<dbReference type="InterPro" id="IPR020550">
    <property type="entry name" value="Inositol_monophosphatase_CS"/>
</dbReference>
<keyword evidence="5 7" id="KW-0378">Hydrolase</keyword>
<keyword evidence="4 7" id="KW-0479">Metal-binding</keyword>
<comment type="caution">
    <text evidence="8">The sequence shown here is derived from an EMBL/GenBank/DDBJ whole genome shotgun (WGS) entry which is preliminary data.</text>
</comment>
<evidence type="ECO:0000256" key="3">
    <source>
        <dbReference type="ARBA" id="ARBA00009759"/>
    </source>
</evidence>
<dbReference type="InterPro" id="IPR033942">
    <property type="entry name" value="IMPase"/>
</dbReference>
<keyword evidence="9" id="KW-1185">Reference proteome</keyword>
<proteinExistence type="inferred from homology"/>
<dbReference type="InterPro" id="IPR022337">
    <property type="entry name" value="Inositol_monophosphatase_SuhB"/>
</dbReference>
<reference evidence="8 9" key="1">
    <citation type="submission" date="2021-02" db="EMBL/GenBank/DDBJ databases">
        <authorList>
            <person name="Han P."/>
        </authorList>
    </citation>
    <scope>NUCLEOTIDE SEQUENCE [LARGE SCALE GENOMIC DNA]</scope>
    <source>
        <strain evidence="8">Candidatus Nitrospira sp. ZN2</strain>
    </source>
</reference>
<dbReference type="CDD" id="cd01639">
    <property type="entry name" value="IMPase"/>
    <property type="match status" value="1"/>
</dbReference>
<dbReference type="InterPro" id="IPR000760">
    <property type="entry name" value="Inositol_monophosphatase-like"/>
</dbReference>
<organism evidence="8 9">
    <name type="scientific">Nitrospira defluvii</name>
    <dbReference type="NCBI Taxonomy" id="330214"/>
    <lineage>
        <taxon>Bacteria</taxon>
        <taxon>Pseudomonadati</taxon>
        <taxon>Nitrospirota</taxon>
        <taxon>Nitrospiria</taxon>
        <taxon>Nitrospirales</taxon>
        <taxon>Nitrospiraceae</taxon>
        <taxon>Nitrospira</taxon>
    </lineage>
</organism>
<dbReference type="PANTHER" id="PTHR20854:SF4">
    <property type="entry name" value="INOSITOL-1-MONOPHOSPHATASE-RELATED"/>
    <property type="match status" value="1"/>
</dbReference>
<comment type="catalytic activity">
    <reaction evidence="1 7">
        <text>a myo-inositol phosphate + H2O = myo-inositol + phosphate</text>
        <dbReference type="Rhea" id="RHEA:24056"/>
        <dbReference type="ChEBI" id="CHEBI:15377"/>
        <dbReference type="ChEBI" id="CHEBI:17268"/>
        <dbReference type="ChEBI" id="CHEBI:43474"/>
        <dbReference type="ChEBI" id="CHEBI:84139"/>
        <dbReference type="EC" id="3.1.3.25"/>
    </reaction>
</comment>
<evidence type="ECO:0000256" key="7">
    <source>
        <dbReference type="RuleBase" id="RU364068"/>
    </source>
</evidence>
<dbReference type="RefSeq" id="WP_213040920.1">
    <property type="nucleotide sequence ID" value="NZ_CAJNBJ010000001.1"/>
</dbReference>
<evidence type="ECO:0000256" key="4">
    <source>
        <dbReference type="ARBA" id="ARBA00022723"/>
    </source>
</evidence>
<dbReference type="PANTHER" id="PTHR20854">
    <property type="entry name" value="INOSITOL MONOPHOSPHATASE"/>
    <property type="match status" value="1"/>
</dbReference>
<evidence type="ECO:0000313" key="8">
    <source>
        <dbReference type="EMBL" id="CAE6709352.1"/>
    </source>
</evidence>
<comment type="similarity">
    <text evidence="3 7">Belongs to the inositol monophosphatase superfamily.</text>
</comment>
<evidence type="ECO:0000256" key="2">
    <source>
        <dbReference type="ARBA" id="ARBA00001946"/>
    </source>
</evidence>
<dbReference type="Proteomes" id="UP000675880">
    <property type="component" value="Unassembled WGS sequence"/>
</dbReference>
<dbReference type="GO" id="GO:0052834">
    <property type="term" value="F:inositol monophosphate phosphatase activity"/>
    <property type="evidence" value="ECO:0007669"/>
    <property type="project" value="UniProtKB-EC"/>
</dbReference>
<sequence length="276" mass="30220">MQAARIPSSDECSTYLATAIRAAEAAGTVLLDCAKSGFRIDYKAAINLVTDADRQAEECIVCTILSAHPSHRILAEERGQDGSTDSPYQWIIDPLDGTTNFAHGFPFYSVSIGLEYRGECIVGVVLDPVRRELFTGIVGEGAYLNGQRLYVSPIDTLERSLLVTGFAYNIRETADNNLDHFSRISLRAQAIRRTGSAALDLCYVASGRFDGYWEVKLSPWDMAAGIVMVREAGGVVSGFSTDHFSLYAQELVATNGRIHHQLLDAIHQRTDQGRPA</sequence>
<dbReference type="PRINTS" id="PR00377">
    <property type="entry name" value="IMPHPHTASES"/>
</dbReference>
<protein>
    <recommendedName>
        <fullName evidence="7">Inositol-1-monophosphatase</fullName>
        <ecNumber evidence="7">3.1.3.25</ecNumber>
    </recommendedName>
</protein>
<dbReference type="PROSITE" id="PS00629">
    <property type="entry name" value="IMP_1"/>
    <property type="match status" value="1"/>
</dbReference>
<evidence type="ECO:0000313" key="9">
    <source>
        <dbReference type="Proteomes" id="UP000675880"/>
    </source>
</evidence>